<evidence type="ECO:0000313" key="5">
    <source>
        <dbReference type="Proteomes" id="UP000245762"/>
    </source>
</evidence>
<protein>
    <submittedName>
        <fullName evidence="4">DNA-binding response regulator</fullName>
    </submittedName>
</protein>
<dbReference type="PROSITE" id="PS50110">
    <property type="entry name" value="RESPONSE_REGULATORY"/>
    <property type="match status" value="1"/>
</dbReference>
<gene>
    <name evidence="4" type="ORF">DKG77_01175</name>
</gene>
<dbReference type="GO" id="GO:0003677">
    <property type="term" value="F:DNA binding"/>
    <property type="evidence" value="ECO:0007669"/>
    <property type="project" value="UniProtKB-KW"/>
</dbReference>
<dbReference type="InterPro" id="IPR001789">
    <property type="entry name" value="Sig_transdc_resp-reg_receiver"/>
</dbReference>
<dbReference type="Pfam" id="PF00072">
    <property type="entry name" value="Response_reg"/>
    <property type="match status" value="1"/>
</dbReference>
<keyword evidence="5" id="KW-1185">Reference proteome</keyword>
<comment type="caution">
    <text evidence="4">The sequence shown here is derived from an EMBL/GenBank/DDBJ whole genome shotgun (WGS) entry which is preliminary data.</text>
</comment>
<dbReference type="InterPro" id="IPR007492">
    <property type="entry name" value="LytTR_DNA-bd_dom"/>
</dbReference>
<dbReference type="GO" id="GO:0000156">
    <property type="term" value="F:phosphorelay response regulator activity"/>
    <property type="evidence" value="ECO:0007669"/>
    <property type="project" value="InterPro"/>
</dbReference>
<evidence type="ECO:0000313" key="4">
    <source>
        <dbReference type="EMBL" id="PWL39479.1"/>
    </source>
</evidence>
<reference evidence="4 5" key="1">
    <citation type="submission" date="2018-05" db="EMBL/GenBank/DDBJ databases">
        <title>Complete genome sequence of Flagellimonas aquimarina ECD12 isolated from seaweed Ecklonia cava.</title>
        <authorList>
            <person name="Choi S."/>
            <person name="Seong C."/>
        </authorList>
    </citation>
    <scope>NUCLEOTIDE SEQUENCE [LARGE SCALE GENOMIC DNA]</scope>
    <source>
        <strain evidence="4 5">ECD12</strain>
    </source>
</reference>
<dbReference type="Gene3D" id="3.40.50.2300">
    <property type="match status" value="1"/>
</dbReference>
<keyword evidence="1" id="KW-0597">Phosphoprotein</keyword>
<evidence type="ECO:0000259" key="3">
    <source>
        <dbReference type="PROSITE" id="PS50930"/>
    </source>
</evidence>
<keyword evidence="4" id="KW-0238">DNA-binding</keyword>
<dbReference type="Proteomes" id="UP000245762">
    <property type="component" value="Unassembled WGS sequence"/>
</dbReference>
<accession>A0A316L3H9</accession>
<dbReference type="SMART" id="SM00448">
    <property type="entry name" value="REC"/>
    <property type="match status" value="1"/>
</dbReference>
<dbReference type="InterPro" id="IPR011006">
    <property type="entry name" value="CheY-like_superfamily"/>
</dbReference>
<feature type="domain" description="HTH LytTR-type" evidence="3">
    <location>
        <begin position="130"/>
        <end position="228"/>
    </location>
</feature>
<dbReference type="EMBL" id="QGEG01000001">
    <property type="protein sequence ID" value="PWL39479.1"/>
    <property type="molecule type" value="Genomic_DNA"/>
</dbReference>
<organism evidence="4 5">
    <name type="scientific">Flagellimonas aquimarina</name>
    <dbReference type="NCBI Taxonomy" id="2201895"/>
    <lineage>
        <taxon>Bacteria</taxon>
        <taxon>Pseudomonadati</taxon>
        <taxon>Bacteroidota</taxon>
        <taxon>Flavobacteriia</taxon>
        <taxon>Flavobacteriales</taxon>
        <taxon>Flavobacteriaceae</taxon>
        <taxon>Flagellimonas</taxon>
    </lineage>
</organism>
<dbReference type="RefSeq" id="WP_109659407.1">
    <property type="nucleotide sequence ID" value="NZ_QGEG01000001.1"/>
</dbReference>
<proteinExistence type="predicted"/>
<dbReference type="PANTHER" id="PTHR37299:SF1">
    <property type="entry name" value="STAGE 0 SPORULATION PROTEIN A HOMOLOG"/>
    <property type="match status" value="1"/>
</dbReference>
<dbReference type="SMART" id="SM00850">
    <property type="entry name" value="LytTR"/>
    <property type="match status" value="1"/>
</dbReference>
<evidence type="ECO:0000259" key="2">
    <source>
        <dbReference type="PROSITE" id="PS50110"/>
    </source>
</evidence>
<feature type="modified residue" description="4-aspartylphosphate" evidence="1">
    <location>
        <position position="54"/>
    </location>
</feature>
<dbReference type="InterPro" id="IPR046947">
    <property type="entry name" value="LytR-like"/>
</dbReference>
<dbReference type="AlphaFoldDB" id="A0A316L3H9"/>
<feature type="domain" description="Response regulatory" evidence="2">
    <location>
        <begin position="3"/>
        <end position="114"/>
    </location>
</feature>
<sequence length="229" mass="26450">MLQVVIIDDEPKAIELLKNYIERLPFLNCLESFRNPLDGLGFIQYNQVDLLLLDINMPKLSGISLAKTIKPSTKIIFTTAYSEYAVESYELNAIDYLLKPISFERFLKAIVKIKNVENKEPLSSVENKSISLKSGHILHRVNPRNILYLEKQGNYMFYNLNEGKRIMVRESISDALTKLPNYFIQIHRSFIISLNSIESIESNHLLIKGEKLPIGKKYKEKLISFLNIK</sequence>
<name>A0A316L3H9_9FLAO</name>
<dbReference type="PROSITE" id="PS50930">
    <property type="entry name" value="HTH_LYTTR"/>
    <property type="match status" value="1"/>
</dbReference>
<dbReference type="SUPFAM" id="SSF52172">
    <property type="entry name" value="CheY-like"/>
    <property type="match status" value="1"/>
</dbReference>
<dbReference type="PANTHER" id="PTHR37299">
    <property type="entry name" value="TRANSCRIPTIONAL REGULATOR-RELATED"/>
    <property type="match status" value="1"/>
</dbReference>
<evidence type="ECO:0000256" key="1">
    <source>
        <dbReference type="PROSITE-ProRule" id="PRU00169"/>
    </source>
</evidence>
<dbReference type="Pfam" id="PF04397">
    <property type="entry name" value="LytTR"/>
    <property type="match status" value="1"/>
</dbReference>
<dbReference type="OrthoDB" id="2168082at2"/>
<dbReference type="Gene3D" id="2.40.50.1020">
    <property type="entry name" value="LytTr DNA-binding domain"/>
    <property type="match status" value="1"/>
</dbReference>